<accession>X0VHI0</accession>
<evidence type="ECO:0000313" key="2">
    <source>
        <dbReference type="EMBL" id="GAG10662.1"/>
    </source>
</evidence>
<feature type="non-terminal residue" evidence="2">
    <location>
        <position position="30"/>
    </location>
</feature>
<dbReference type="Pfam" id="PF00535">
    <property type="entry name" value="Glycos_transf_2"/>
    <property type="match status" value="1"/>
</dbReference>
<dbReference type="InterPro" id="IPR001173">
    <property type="entry name" value="Glyco_trans_2-like"/>
</dbReference>
<name>X0VHI0_9ZZZZ</name>
<dbReference type="Gene3D" id="3.90.550.10">
    <property type="entry name" value="Spore Coat Polysaccharide Biosynthesis Protein SpsA, Chain A"/>
    <property type="match status" value="1"/>
</dbReference>
<gene>
    <name evidence="2" type="ORF">S01H1_33383</name>
</gene>
<sequence>MVIPVLNEAKEIELCLKSLGNQSFRNFEVI</sequence>
<comment type="caution">
    <text evidence="2">The sequence shown here is derived from an EMBL/GenBank/DDBJ whole genome shotgun (WGS) entry which is preliminary data.</text>
</comment>
<evidence type="ECO:0000259" key="1">
    <source>
        <dbReference type="Pfam" id="PF00535"/>
    </source>
</evidence>
<organism evidence="2">
    <name type="scientific">marine sediment metagenome</name>
    <dbReference type="NCBI Taxonomy" id="412755"/>
    <lineage>
        <taxon>unclassified sequences</taxon>
        <taxon>metagenomes</taxon>
        <taxon>ecological metagenomes</taxon>
    </lineage>
</organism>
<dbReference type="InterPro" id="IPR029044">
    <property type="entry name" value="Nucleotide-diphossugar_trans"/>
</dbReference>
<proteinExistence type="predicted"/>
<dbReference type="EMBL" id="BARS01020724">
    <property type="protein sequence ID" value="GAG10662.1"/>
    <property type="molecule type" value="Genomic_DNA"/>
</dbReference>
<protein>
    <recommendedName>
        <fullName evidence="1">Glycosyltransferase 2-like domain-containing protein</fullName>
    </recommendedName>
</protein>
<feature type="domain" description="Glycosyltransferase 2-like" evidence="1">
    <location>
        <begin position="2"/>
        <end position="30"/>
    </location>
</feature>
<dbReference type="CDD" id="cd00761">
    <property type="entry name" value="Glyco_tranf_GTA_type"/>
    <property type="match status" value="1"/>
</dbReference>
<dbReference type="SUPFAM" id="SSF53448">
    <property type="entry name" value="Nucleotide-diphospho-sugar transferases"/>
    <property type="match status" value="1"/>
</dbReference>
<dbReference type="AlphaFoldDB" id="X0VHI0"/>
<reference evidence="2" key="1">
    <citation type="journal article" date="2014" name="Front. Microbiol.">
        <title>High frequency of phylogenetically diverse reductive dehalogenase-homologous genes in deep subseafloor sedimentary metagenomes.</title>
        <authorList>
            <person name="Kawai M."/>
            <person name="Futagami T."/>
            <person name="Toyoda A."/>
            <person name="Takaki Y."/>
            <person name="Nishi S."/>
            <person name="Hori S."/>
            <person name="Arai W."/>
            <person name="Tsubouchi T."/>
            <person name="Morono Y."/>
            <person name="Uchiyama I."/>
            <person name="Ito T."/>
            <person name="Fujiyama A."/>
            <person name="Inagaki F."/>
            <person name="Takami H."/>
        </authorList>
    </citation>
    <scope>NUCLEOTIDE SEQUENCE</scope>
    <source>
        <strain evidence="2">Expedition CK06-06</strain>
    </source>
</reference>